<evidence type="ECO:0000313" key="2">
    <source>
        <dbReference type="Proteomes" id="UP001164439"/>
    </source>
</evidence>
<keyword evidence="2" id="KW-1185">Reference proteome</keyword>
<dbReference type="Proteomes" id="UP001164439">
    <property type="component" value="Chromosome"/>
</dbReference>
<name>A0ABY7KV17_9ACTN</name>
<sequence>MTSYDDHELSRAIKDAASPDWAVRVAAGRQLAMSTRIEEMADVLVRLLLDAQDTGVTQETAHALLARKDAVGLRCVVMAMSRVTETWTADELNAALNGDAAWMTDEGTDRLILQLKELAGDADHGVRDEARRILAQIRRPEESGA</sequence>
<organism evidence="1 2">
    <name type="scientific">Streptomyces cinnabarinus</name>
    <dbReference type="NCBI Taxonomy" id="67287"/>
    <lineage>
        <taxon>Bacteria</taxon>
        <taxon>Bacillati</taxon>
        <taxon>Actinomycetota</taxon>
        <taxon>Actinomycetes</taxon>
        <taxon>Kitasatosporales</taxon>
        <taxon>Streptomycetaceae</taxon>
        <taxon>Streptomyces</taxon>
    </lineage>
</organism>
<evidence type="ECO:0008006" key="3">
    <source>
        <dbReference type="Google" id="ProtNLM"/>
    </source>
</evidence>
<dbReference type="EMBL" id="CP114413">
    <property type="protein sequence ID" value="WAZ26576.1"/>
    <property type="molecule type" value="Genomic_DNA"/>
</dbReference>
<reference evidence="1" key="1">
    <citation type="submission" date="2022-12" db="EMBL/GenBank/DDBJ databases">
        <authorList>
            <person name="Ruckert C."/>
            <person name="Busche T."/>
            <person name="Kalinowski J."/>
            <person name="Wittmann C."/>
        </authorList>
    </citation>
    <scope>NUCLEOTIDE SEQUENCE</scope>
    <source>
        <strain evidence="1">DSM 40467</strain>
    </source>
</reference>
<dbReference type="RefSeq" id="WP_269664061.1">
    <property type="nucleotide sequence ID" value="NZ_CP114413.1"/>
</dbReference>
<evidence type="ECO:0000313" key="1">
    <source>
        <dbReference type="EMBL" id="WAZ26576.1"/>
    </source>
</evidence>
<gene>
    <name evidence="1" type="ORF">STRCI_008170</name>
</gene>
<proteinExistence type="predicted"/>
<protein>
    <recommendedName>
        <fullName evidence="3">HEAT repeat domain-containing protein</fullName>
    </recommendedName>
</protein>
<accession>A0ABY7KV17</accession>